<dbReference type="Pfam" id="PF00574">
    <property type="entry name" value="CLP_protease"/>
    <property type="match status" value="1"/>
</dbReference>
<sequence>MPIDPSKIRARLTSEKQWYRIDNLAGDEADVMLYGEIGWLGNDAEEFVREIKQLRSTQINLHLSSPGGSVFDGIAIMNGLRSHPANVTIYIDSLAASIASVIAMAGDKVVMRSASELMIHEAAGLSLGNADDMREMAELLDRQSNKIAAIYAERAGGTVEDWRAAMKVETWYSAEEAVAAGLADEVMPPRRNPAEEPAAEPRATWDLTVFRYAGREEAPAPAPAAKSAMPVVGEAGQCILPAATATPQPAESVQSEALRIDIGTALGEQLVAVLRAAVTETPTAVPPAAADDPAAEPAADPAPEAAAQPDVPPVPDGWADQTAHLTTPPADDWAALVAPLTNPPSPALSSSAATA</sequence>
<dbReference type="CDD" id="cd07016">
    <property type="entry name" value="S14_ClpP_1"/>
    <property type="match status" value="1"/>
</dbReference>
<feature type="region of interest" description="Disordered" evidence="7">
    <location>
        <begin position="336"/>
        <end position="355"/>
    </location>
</feature>
<evidence type="ECO:0000256" key="1">
    <source>
        <dbReference type="ARBA" id="ARBA00007039"/>
    </source>
</evidence>
<dbReference type="InterPro" id="IPR029045">
    <property type="entry name" value="ClpP/crotonase-like_dom_sf"/>
</dbReference>
<dbReference type="EMBL" id="JAJAGO010000006">
    <property type="protein sequence ID" value="MCT2591143.1"/>
    <property type="molecule type" value="Genomic_DNA"/>
</dbReference>
<name>A0ABT2JTF7_9ACTN</name>
<dbReference type="InterPro" id="IPR001907">
    <property type="entry name" value="ClpP"/>
</dbReference>
<gene>
    <name evidence="8" type="ORF">LHJ74_14710</name>
</gene>
<dbReference type="PANTHER" id="PTHR10381:SF70">
    <property type="entry name" value="ATP-DEPENDENT CLP PROTEASE PROTEOLYTIC SUBUNIT"/>
    <property type="match status" value="1"/>
</dbReference>
<dbReference type="GO" id="GO:0008233">
    <property type="term" value="F:peptidase activity"/>
    <property type="evidence" value="ECO:0007669"/>
    <property type="project" value="UniProtKB-KW"/>
</dbReference>
<dbReference type="SUPFAM" id="SSF52096">
    <property type="entry name" value="ClpP/crotonase"/>
    <property type="match status" value="1"/>
</dbReference>
<dbReference type="PRINTS" id="PR00127">
    <property type="entry name" value="CLPPROTEASEP"/>
</dbReference>
<keyword evidence="4" id="KW-0378">Hydrolase</keyword>
<evidence type="ECO:0000256" key="5">
    <source>
        <dbReference type="ARBA" id="ARBA00022825"/>
    </source>
</evidence>
<evidence type="ECO:0000313" key="8">
    <source>
        <dbReference type="EMBL" id="MCT2591143.1"/>
    </source>
</evidence>
<evidence type="ECO:0000256" key="3">
    <source>
        <dbReference type="ARBA" id="ARBA00022670"/>
    </source>
</evidence>
<dbReference type="Gene3D" id="3.90.226.10">
    <property type="entry name" value="2-enoyl-CoA Hydratase, Chain A, domain 1"/>
    <property type="match status" value="1"/>
</dbReference>
<dbReference type="RefSeq" id="WP_260218470.1">
    <property type="nucleotide sequence ID" value="NZ_JAJAGO010000006.1"/>
</dbReference>
<evidence type="ECO:0000256" key="4">
    <source>
        <dbReference type="ARBA" id="ARBA00022801"/>
    </source>
</evidence>
<keyword evidence="3 8" id="KW-0645">Protease</keyword>
<evidence type="ECO:0000256" key="2">
    <source>
        <dbReference type="ARBA" id="ARBA00022490"/>
    </source>
</evidence>
<keyword evidence="5" id="KW-0720">Serine protease</keyword>
<evidence type="ECO:0000256" key="6">
    <source>
        <dbReference type="RuleBase" id="RU003567"/>
    </source>
</evidence>
<protein>
    <recommendedName>
        <fullName evidence="6">ATP-dependent Clp protease proteolytic subunit</fullName>
    </recommendedName>
</protein>
<dbReference type="NCBIfam" id="NF045542">
    <property type="entry name" value="Clp_rel_HeadMat"/>
    <property type="match status" value="1"/>
</dbReference>
<reference evidence="8 9" key="1">
    <citation type="submission" date="2021-10" db="EMBL/GenBank/DDBJ databases">
        <title>Streptomyces gossypii sp. nov., isolated from soil collected from cotton field.</title>
        <authorList>
            <person name="Ge X."/>
            <person name="Chen X."/>
            <person name="Liu W."/>
        </authorList>
    </citation>
    <scope>NUCLEOTIDE SEQUENCE [LARGE SCALE GENOMIC DNA]</scope>
    <source>
        <strain evidence="8 9">N2-109</strain>
    </source>
</reference>
<keyword evidence="9" id="KW-1185">Reference proteome</keyword>
<proteinExistence type="inferred from homology"/>
<dbReference type="GO" id="GO:0006508">
    <property type="term" value="P:proteolysis"/>
    <property type="evidence" value="ECO:0007669"/>
    <property type="project" value="UniProtKB-KW"/>
</dbReference>
<dbReference type="InterPro" id="IPR023562">
    <property type="entry name" value="ClpP/TepA"/>
</dbReference>
<evidence type="ECO:0000256" key="7">
    <source>
        <dbReference type="SAM" id="MobiDB-lite"/>
    </source>
</evidence>
<dbReference type="PANTHER" id="PTHR10381">
    <property type="entry name" value="ATP-DEPENDENT CLP PROTEASE PROTEOLYTIC SUBUNIT"/>
    <property type="match status" value="1"/>
</dbReference>
<evidence type="ECO:0000313" key="9">
    <source>
        <dbReference type="Proteomes" id="UP001156389"/>
    </source>
</evidence>
<feature type="compositionally biased region" description="Low complexity" evidence="7">
    <location>
        <begin position="283"/>
        <end position="309"/>
    </location>
</feature>
<accession>A0ABT2JTF7</accession>
<comment type="similarity">
    <text evidence="1 6">Belongs to the peptidase S14 family.</text>
</comment>
<keyword evidence="2" id="KW-0963">Cytoplasm</keyword>
<dbReference type="Proteomes" id="UP001156389">
    <property type="component" value="Unassembled WGS sequence"/>
</dbReference>
<feature type="region of interest" description="Disordered" evidence="7">
    <location>
        <begin position="283"/>
        <end position="331"/>
    </location>
</feature>
<organism evidence="8 9">
    <name type="scientific">Streptomyces gossypii</name>
    <dbReference type="NCBI Taxonomy" id="2883101"/>
    <lineage>
        <taxon>Bacteria</taxon>
        <taxon>Bacillati</taxon>
        <taxon>Actinomycetota</taxon>
        <taxon>Actinomycetes</taxon>
        <taxon>Kitasatosporales</taxon>
        <taxon>Streptomycetaceae</taxon>
        <taxon>Streptomyces</taxon>
    </lineage>
</organism>
<comment type="caution">
    <text evidence="8">The sequence shown here is derived from an EMBL/GenBank/DDBJ whole genome shotgun (WGS) entry which is preliminary data.</text>
</comment>